<name>A0A1I0CPI1_9FIRM</name>
<keyword evidence="1" id="KW-0808">Transferase</keyword>
<keyword evidence="2" id="KW-1185">Reference proteome</keyword>
<dbReference type="Gene3D" id="3.40.50.12580">
    <property type="match status" value="1"/>
</dbReference>
<sequence>MSVITGIKLLIEELKSKKKFFSKDNKRNREVVFYSESKIYYLYYEGLIKTILEKSDLSISYITSDPNDPVFEQQTERFKVFFINKLLAFTTPFIDSKVFILTMPDIEQFHIKRSINDVNHIYVFHAVVSAHMMYRKGAFDHYDTIFCVGPHHIEEIRQTEKVYNLERKKELVEVGYPWIEKVHERYENYKLSHSLNNNEKIILIAPSWHEQNIIETCGEDVIKLLLEKKYQVVLRPHPEIIKRNYNRVQQLINLFGNDKNFQMELNLTSDENFYKADLLITDWSGIAYEYAWGTERPVVFINTPKKVNNQDYQELKLEPLEIKARKEIGIEVQLDDIHEIDQYVEELISNKSKYVENIVRDREKYIFNWGNASEVGADYIIDYCKNKL</sequence>
<dbReference type="SUPFAM" id="SSF53756">
    <property type="entry name" value="UDP-Glycosyltransferase/glycogen phosphorylase"/>
    <property type="match status" value="1"/>
</dbReference>
<dbReference type="InterPro" id="IPR007554">
    <property type="entry name" value="Glycerophosphate_synth"/>
</dbReference>
<evidence type="ECO:0000313" key="1">
    <source>
        <dbReference type="EMBL" id="SET21559.1"/>
    </source>
</evidence>
<dbReference type="InterPro" id="IPR043148">
    <property type="entry name" value="TagF_C"/>
</dbReference>
<dbReference type="Proteomes" id="UP000199568">
    <property type="component" value="Unassembled WGS sequence"/>
</dbReference>
<dbReference type="AlphaFoldDB" id="A0A1I0CPI1"/>
<dbReference type="RefSeq" id="WP_090442251.1">
    <property type="nucleotide sequence ID" value="NZ_FOHU01000006.1"/>
</dbReference>
<dbReference type="Pfam" id="PF04464">
    <property type="entry name" value="Glyphos_transf"/>
    <property type="match status" value="1"/>
</dbReference>
<dbReference type="STRING" id="426128.SAMN05660297_01699"/>
<protein>
    <submittedName>
        <fullName evidence="1">CDP-Glycerol:Poly(Glycerophosphate) glycerophosphotransferase</fullName>
    </submittedName>
</protein>
<reference evidence="1 2" key="1">
    <citation type="submission" date="2016-10" db="EMBL/GenBank/DDBJ databases">
        <authorList>
            <person name="de Groot N.N."/>
        </authorList>
    </citation>
    <scope>NUCLEOTIDE SEQUENCE [LARGE SCALE GENOMIC DNA]</scope>
    <source>
        <strain evidence="1 2">DSM 18979</strain>
    </source>
</reference>
<dbReference type="OrthoDB" id="9780552at2"/>
<dbReference type="GO" id="GO:0016020">
    <property type="term" value="C:membrane"/>
    <property type="evidence" value="ECO:0007669"/>
    <property type="project" value="InterPro"/>
</dbReference>
<organism evidence="1 2">
    <name type="scientific">Natronincola peptidivorans</name>
    <dbReference type="NCBI Taxonomy" id="426128"/>
    <lineage>
        <taxon>Bacteria</taxon>
        <taxon>Bacillati</taxon>
        <taxon>Bacillota</taxon>
        <taxon>Clostridia</taxon>
        <taxon>Peptostreptococcales</taxon>
        <taxon>Natronincolaceae</taxon>
        <taxon>Natronincola</taxon>
    </lineage>
</organism>
<dbReference type="EMBL" id="FOHU01000006">
    <property type="protein sequence ID" value="SET21559.1"/>
    <property type="molecule type" value="Genomic_DNA"/>
</dbReference>
<dbReference type="GO" id="GO:0047355">
    <property type="term" value="F:CDP-glycerol glycerophosphotransferase activity"/>
    <property type="evidence" value="ECO:0007669"/>
    <property type="project" value="InterPro"/>
</dbReference>
<evidence type="ECO:0000313" key="2">
    <source>
        <dbReference type="Proteomes" id="UP000199568"/>
    </source>
</evidence>
<proteinExistence type="predicted"/>
<accession>A0A1I0CPI1</accession>
<gene>
    <name evidence="1" type="ORF">SAMN05660297_01699</name>
</gene>